<dbReference type="PANTHER" id="PTHR43648:SF1">
    <property type="entry name" value="ELECTRON TRANSFER FLAVOPROTEIN BETA SUBUNIT LYSINE METHYLTRANSFERASE"/>
    <property type="match status" value="1"/>
</dbReference>
<comment type="subcellular location">
    <subcellularLocation>
        <location evidence="6">Cytoplasm</location>
    </subcellularLocation>
</comment>
<feature type="binding site" evidence="6">
    <location>
        <position position="169"/>
    </location>
    <ligand>
        <name>S-adenosyl-L-methionine</name>
        <dbReference type="ChEBI" id="CHEBI:59789"/>
    </ligand>
</feature>
<dbReference type="Proteomes" id="UP000187417">
    <property type="component" value="Unassembled WGS sequence"/>
</dbReference>
<feature type="binding site" evidence="6">
    <location>
        <position position="126"/>
    </location>
    <ligand>
        <name>S-adenosyl-L-methionine</name>
        <dbReference type="ChEBI" id="CHEBI:59789"/>
    </ligand>
</feature>
<evidence type="ECO:0000313" key="7">
    <source>
        <dbReference type="EMBL" id="OKY93493.1"/>
    </source>
</evidence>
<dbReference type="SUPFAM" id="SSF53335">
    <property type="entry name" value="S-adenosyl-L-methionine-dependent methyltransferases"/>
    <property type="match status" value="1"/>
</dbReference>
<dbReference type="InterPro" id="IPR029063">
    <property type="entry name" value="SAM-dependent_MTases_sf"/>
</dbReference>
<evidence type="ECO:0000256" key="1">
    <source>
        <dbReference type="ARBA" id="ARBA00009741"/>
    </source>
</evidence>
<evidence type="ECO:0000256" key="6">
    <source>
        <dbReference type="HAMAP-Rule" id="MF_00735"/>
    </source>
</evidence>
<proteinExistence type="inferred from homology"/>
<comment type="caution">
    <text evidence="7">The sequence shown here is derived from an EMBL/GenBank/DDBJ whole genome shotgun (WGS) entry which is preliminary data.</text>
</comment>
<evidence type="ECO:0000256" key="2">
    <source>
        <dbReference type="ARBA" id="ARBA00022490"/>
    </source>
</evidence>
<sequence length="276" mass="30298">MDYVELNVRVTDPELAEILTAELAELPYESFQTEGEVLKAYIPRERLADCMQQTDDLLARYGIADRRYIAIESQNWNALWEQNFTPVDVDGRILIRAPFHAPQQGYELEVVVMPRMAFGSGHHATTCLVASALCDLPLEGKRGLDMGCGTGVLAIVAAKRGAATVDAVDIDEWAEANCRENAAANGLAERIVPMLGDAGRIAGRKYDFIAANINRNILTMDMPAYAEALDTGGDLLMSGFLEEDVPVIEARARACGLDPIEVRMRDGWAMVHVKKA</sequence>
<feature type="binding site" evidence="6">
    <location>
        <position position="212"/>
    </location>
    <ligand>
        <name>S-adenosyl-L-methionine</name>
        <dbReference type="ChEBI" id="CHEBI:59789"/>
    </ligand>
</feature>
<gene>
    <name evidence="6" type="primary">prmA</name>
    <name evidence="7" type="ORF">BHV66_09185</name>
</gene>
<keyword evidence="7" id="KW-0687">Ribonucleoprotein</keyword>
<dbReference type="STRING" id="28117.BHV66_09185"/>
<dbReference type="InterPro" id="IPR050078">
    <property type="entry name" value="Ribosomal_L11_MeTrfase_PrmA"/>
</dbReference>
<dbReference type="Pfam" id="PF06325">
    <property type="entry name" value="PrmA"/>
    <property type="match status" value="1"/>
</dbReference>
<dbReference type="NCBIfam" id="NF001785">
    <property type="entry name" value="PRK00517.2-2"/>
    <property type="match status" value="1"/>
</dbReference>
<dbReference type="CDD" id="cd02440">
    <property type="entry name" value="AdoMet_MTases"/>
    <property type="match status" value="1"/>
</dbReference>
<keyword evidence="2 6" id="KW-0963">Cytoplasm</keyword>
<evidence type="ECO:0000313" key="8">
    <source>
        <dbReference type="Proteomes" id="UP000187417"/>
    </source>
</evidence>
<comment type="similarity">
    <text evidence="1 6">Belongs to the methyltransferase superfamily. PrmA family.</text>
</comment>
<dbReference type="GO" id="GO:0005737">
    <property type="term" value="C:cytoplasm"/>
    <property type="evidence" value="ECO:0007669"/>
    <property type="project" value="UniProtKB-SubCell"/>
</dbReference>
<dbReference type="GO" id="GO:0008276">
    <property type="term" value="F:protein methyltransferase activity"/>
    <property type="evidence" value="ECO:0007669"/>
    <property type="project" value="UniProtKB-UniRule"/>
</dbReference>
<keyword evidence="3 6" id="KW-0489">Methyltransferase</keyword>
<keyword evidence="5 6" id="KW-0949">S-adenosyl-L-methionine</keyword>
<dbReference type="GO" id="GO:0032259">
    <property type="term" value="P:methylation"/>
    <property type="evidence" value="ECO:0007669"/>
    <property type="project" value="UniProtKB-KW"/>
</dbReference>
<evidence type="ECO:0000256" key="4">
    <source>
        <dbReference type="ARBA" id="ARBA00022679"/>
    </source>
</evidence>
<dbReference type="AlphaFoldDB" id="A0A1Q6F3G4"/>
<comment type="function">
    <text evidence="6">Methylates ribosomal protein L11.</text>
</comment>
<dbReference type="InterPro" id="IPR004498">
    <property type="entry name" value="Ribosomal_PrmA_MeTrfase"/>
</dbReference>
<protein>
    <recommendedName>
        <fullName evidence="6">Ribosomal protein L11 methyltransferase</fullName>
        <shortName evidence="6">L11 Mtase</shortName>
        <ecNumber evidence="6">2.1.1.-</ecNumber>
    </recommendedName>
</protein>
<accession>A0A1Q6F3G4</accession>
<dbReference type="RefSeq" id="WP_276618777.1">
    <property type="nucleotide sequence ID" value="NZ_BAAFLA010000012.1"/>
</dbReference>
<name>A0A1Q6F3G4_9BACT</name>
<dbReference type="PANTHER" id="PTHR43648">
    <property type="entry name" value="ELECTRON TRANSFER FLAVOPROTEIN BETA SUBUNIT LYSINE METHYLTRANSFERASE"/>
    <property type="match status" value="1"/>
</dbReference>
<dbReference type="Gene3D" id="3.40.50.150">
    <property type="entry name" value="Vaccinia Virus protein VP39"/>
    <property type="match status" value="1"/>
</dbReference>
<dbReference type="PIRSF" id="PIRSF000401">
    <property type="entry name" value="RPL11_MTase"/>
    <property type="match status" value="1"/>
</dbReference>
<keyword evidence="7" id="KW-0689">Ribosomal protein</keyword>
<evidence type="ECO:0000256" key="5">
    <source>
        <dbReference type="ARBA" id="ARBA00022691"/>
    </source>
</evidence>
<dbReference type="EC" id="2.1.1.-" evidence="6"/>
<organism evidence="7 8">
    <name type="scientific">Alistipes putredinis</name>
    <dbReference type="NCBI Taxonomy" id="28117"/>
    <lineage>
        <taxon>Bacteria</taxon>
        <taxon>Pseudomonadati</taxon>
        <taxon>Bacteroidota</taxon>
        <taxon>Bacteroidia</taxon>
        <taxon>Bacteroidales</taxon>
        <taxon>Rikenellaceae</taxon>
        <taxon>Alistipes</taxon>
    </lineage>
</organism>
<evidence type="ECO:0000256" key="3">
    <source>
        <dbReference type="ARBA" id="ARBA00022603"/>
    </source>
</evidence>
<comment type="catalytic activity">
    <reaction evidence="6">
        <text>L-lysyl-[protein] + 3 S-adenosyl-L-methionine = N(6),N(6),N(6)-trimethyl-L-lysyl-[protein] + 3 S-adenosyl-L-homocysteine + 3 H(+)</text>
        <dbReference type="Rhea" id="RHEA:54192"/>
        <dbReference type="Rhea" id="RHEA-COMP:9752"/>
        <dbReference type="Rhea" id="RHEA-COMP:13826"/>
        <dbReference type="ChEBI" id="CHEBI:15378"/>
        <dbReference type="ChEBI" id="CHEBI:29969"/>
        <dbReference type="ChEBI" id="CHEBI:57856"/>
        <dbReference type="ChEBI" id="CHEBI:59789"/>
        <dbReference type="ChEBI" id="CHEBI:61961"/>
    </reaction>
</comment>
<keyword evidence="4 6" id="KW-0808">Transferase</keyword>
<dbReference type="HAMAP" id="MF_00735">
    <property type="entry name" value="Methyltr_PrmA"/>
    <property type="match status" value="1"/>
</dbReference>
<feature type="binding site" evidence="6">
    <location>
        <position position="147"/>
    </location>
    <ligand>
        <name>S-adenosyl-L-methionine</name>
        <dbReference type="ChEBI" id="CHEBI:59789"/>
    </ligand>
</feature>
<dbReference type="EMBL" id="MNQH01000036">
    <property type="protein sequence ID" value="OKY93493.1"/>
    <property type="molecule type" value="Genomic_DNA"/>
</dbReference>
<reference evidence="7 8" key="1">
    <citation type="journal article" date="2016" name="Nat. Biotechnol.">
        <title>Measurement of bacterial replication rates in microbial communities.</title>
        <authorList>
            <person name="Brown C.T."/>
            <person name="Olm M.R."/>
            <person name="Thomas B.C."/>
            <person name="Banfield J.F."/>
        </authorList>
    </citation>
    <scope>NUCLEOTIDE SEQUENCE [LARGE SCALE GENOMIC DNA]</scope>
    <source>
        <strain evidence="7">CAG:67_53_122</strain>
    </source>
</reference>
<dbReference type="GO" id="GO:0005840">
    <property type="term" value="C:ribosome"/>
    <property type="evidence" value="ECO:0007669"/>
    <property type="project" value="UniProtKB-KW"/>
</dbReference>